<dbReference type="HOGENOM" id="CLU_033149_1_1_10"/>
<gene>
    <name evidence="3" type="ordered locus">Poras_0116</name>
</gene>
<evidence type="ECO:0000256" key="1">
    <source>
        <dbReference type="SAM" id="MobiDB-lite"/>
    </source>
</evidence>
<dbReference type="GO" id="GO:0005737">
    <property type="term" value="C:cytoplasm"/>
    <property type="evidence" value="ECO:0007669"/>
    <property type="project" value="TreeGrafter"/>
</dbReference>
<dbReference type="STRING" id="879243.Poras_0116"/>
<proteinExistence type="predicted"/>
<dbReference type="InterPro" id="IPR007557">
    <property type="entry name" value="PSP1_C"/>
</dbReference>
<dbReference type="OrthoDB" id="9779344at2"/>
<dbReference type="AlphaFoldDB" id="F4KL96"/>
<feature type="compositionally biased region" description="Basic residues" evidence="1">
    <location>
        <begin position="355"/>
        <end position="368"/>
    </location>
</feature>
<organism evidence="3 4">
    <name type="scientific">Porphyromonas asaccharolytica (strain ATCC 25260 / DSM 20707 / BCRC 10618 / CCUG 7834 / JCM 6326 / LMG 13178 / VPI 4198 / B440)</name>
    <name type="common">Bacteroides asaccharolyticus</name>
    <dbReference type="NCBI Taxonomy" id="879243"/>
    <lineage>
        <taxon>Bacteria</taxon>
        <taxon>Pseudomonadati</taxon>
        <taxon>Bacteroidota</taxon>
        <taxon>Bacteroidia</taxon>
        <taxon>Bacteroidales</taxon>
        <taxon>Porphyromonadaceae</taxon>
        <taxon>Porphyromonas</taxon>
    </lineage>
</organism>
<feature type="compositionally biased region" description="Basic and acidic residues" evidence="1">
    <location>
        <begin position="334"/>
        <end position="343"/>
    </location>
</feature>
<feature type="domain" description="PSP1 C-terminal" evidence="2">
    <location>
        <begin position="109"/>
        <end position="194"/>
    </location>
</feature>
<dbReference type="NCBIfam" id="NF041131">
    <property type="entry name" value="RicT_YaaT_fam"/>
    <property type="match status" value="1"/>
</dbReference>
<dbReference type="KEGG" id="pah:Poras_0116"/>
<dbReference type="InterPro" id="IPR047767">
    <property type="entry name" value="PSP1-like"/>
</dbReference>
<feature type="compositionally biased region" description="Basic and acidic residues" evidence="1">
    <location>
        <begin position="396"/>
        <end position="406"/>
    </location>
</feature>
<keyword evidence="4" id="KW-1185">Reference proteome</keyword>
<sequence>MEYKPDLLNKIDCPRCKGLGSRCCKLSTYDWLADLPDGVQQQEIVEVQFKNTRKNYYRNVDHLDLKRGDYVVVEADSGGYDVGMVALTGTLVSTKIRANHDEQYVDGAKAIYRKARPADMDHYHAAKLREHPTMIESREIATSLGLDMKIGDVEYQADGTRAIFYYIADQRVDFRKLIRLLADAFHIRVEMRQIGARQEAGRIGGIGPCGRALCCATWLSRFNSVSTAAARFQNLAQNSLKLTGQCGKLKCCTNYEVDVYMEAKKAFPSSRTPLETESGTYYFNKCDLLAGEITYSLAPKSLEEPETISVERAKEIIEMNQRGETPETLSDQQEAPKKPKDILFDNAINRFDQPKKRKRRKTNRKKTRSNTDAPVAQSENPMSDRAEEPTNAVEEPQDRSDPREEGATQPTRKPRRKPQEGGRRRRPRRKPQEE</sequence>
<feature type="region of interest" description="Disordered" evidence="1">
    <location>
        <begin position="320"/>
        <end position="434"/>
    </location>
</feature>
<evidence type="ECO:0000313" key="4">
    <source>
        <dbReference type="Proteomes" id="UP000006545"/>
    </source>
</evidence>
<dbReference type="EMBL" id="CP002689">
    <property type="protein sequence ID" value="AEE12070.1"/>
    <property type="molecule type" value="Genomic_DNA"/>
</dbReference>
<protein>
    <submittedName>
        <fullName evidence="3">PSP1 domain protein</fullName>
    </submittedName>
</protein>
<dbReference type="PANTHER" id="PTHR43830">
    <property type="entry name" value="PROTEIN PSP1"/>
    <property type="match status" value="1"/>
</dbReference>
<name>F4KL96_PORAD</name>
<dbReference type="RefSeq" id="WP_013759778.1">
    <property type="nucleotide sequence ID" value="NC_015501.1"/>
</dbReference>
<dbReference type="PROSITE" id="PS51411">
    <property type="entry name" value="PSP1_C"/>
    <property type="match status" value="1"/>
</dbReference>
<reference evidence="4" key="1">
    <citation type="submission" date="2011-04" db="EMBL/GenBank/DDBJ databases">
        <title>The complete genome of Porphyromonas asaccharolytica DSM 20707.</title>
        <authorList>
            <person name="Lucas S."/>
            <person name="Han J."/>
            <person name="Lapidus A."/>
            <person name="Bruce D."/>
            <person name="Goodwin L."/>
            <person name="Pitluck S."/>
            <person name="Peters L."/>
            <person name="Kyrpides N."/>
            <person name="Mavromatis K."/>
            <person name="Ivanova N."/>
            <person name="Ovchinnikova G."/>
            <person name="Pagani I."/>
            <person name="Lu M."/>
            <person name="Detter J.C."/>
            <person name="Tapia R."/>
            <person name="Han C."/>
            <person name="Land M."/>
            <person name="Hauser L."/>
            <person name="Markowitz V."/>
            <person name="Cheng J.-F."/>
            <person name="Hugenholtz P."/>
            <person name="Woyke T."/>
            <person name="Wu D."/>
            <person name="Gronow S."/>
            <person name="Wellnitz S."/>
            <person name="Brambilla E."/>
            <person name="Klenk H.-P."/>
            <person name="Eisen J.A."/>
        </authorList>
    </citation>
    <scope>NUCLEOTIDE SEQUENCE [LARGE SCALE GENOMIC DNA]</scope>
    <source>
        <strain evidence="4">ATCC 25260 / DSM 20707 / VPI 4198</strain>
    </source>
</reference>
<feature type="compositionally biased region" description="Basic residues" evidence="1">
    <location>
        <begin position="423"/>
        <end position="434"/>
    </location>
</feature>
<evidence type="ECO:0000259" key="2">
    <source>
        <dbReference type="PROSITE" id="PS51411"/>
    </source>
</evidence>
<dbReference type="eggNOG" id="COG1774">
    <property type="taxonomic scope" value="Bacteria"/>
</dbReference>
<dbReference type="Proteomes" id="UP000006545">
    <property type="component" value="Chromosome"/>
</dbReference>
<evidence type="ECO:0000313" key="3">
    <source>
        <dbReference type="EMBL" id="AEE12070.1"/>
    </source>
</evidence>
<accession>F4KL96</accession>
<dbReference type="PANTHER" id="PTHR43830:SF3">
    <property type="entry name" value="PROTEIN PSP1"/>
    <property type="match status" value="1"/>
</dbReference>
<dbReference type="Pfam" id="PF04468">
    <property type="entry name" value="PSP1"/>
    <property type="match status" value="1"/>
</dbReference>